<protein>
    <submittedName>
        <fullName evidence="3">Uncharacterized protein</fullName>
    </submittedName>
</protein>
<dbReference type="OrthoDB" id="4160690at2759"/>
<evidence type="ECO:0000313" key="4">
    <source>
        <dbReference type="Proteomes" id="UP000800039"/>
    </source>
</evidence>
<evidence type="ECO:0000256" key="2">
    <source>
        <dbReference type="SAM" id="SignalP"/>
    </source>
</evidence>
<evidence type="ECO:0000256" key="1">
    <source>
        <dbReference type="SAM" id="MobiDB-lite"/>
    </source>
</evidence>
<evidence type="ECO:0000313" key="3">
    <source>
        <dbReference type="EMBL" id="KAF1846055.1"/>
    </source>
</evidence>
<keyword evidence="4" id="KW-1185">Reference proteome</keyword>
<dbReference type="AlphaFoldDB" id="A0A9P4GJ37"/>
<accession>A0A9P4GJ37</accession>
<sequence>MVATSALLAGFIAAASASVLHPEDVVFAKLLKRQEPGTPAFNCHDNCGTAITLSRQPNKCDIEEFKYDYANCLVCAGPDNIDIWKYYGRTLTIAGTSCGLSTEPKSGKQPDVPAAKHLSTNSAAPSPTPTPEAPKSETPAPATSEKPTEAPTSAKPTEAPSASKPTEAPASSAAPAPASSGSVTAAPSAGKPTSGAPASSSASSKVQPAPAYPTKSSVVVPVYPTVGTTASGAPKPHTNGTASYTSKVSSFLDYSSYDPH</sequence>
<name>A0A9P4GJ37_9PLEO</name>
<dbReference type="GeneID" id="63845885"/>
<feature type="signal peptide" evidence="2">
    <location>
        <begin position="1"/>
        <end position="17"/>
    </location>
</feature>
<gene>
    <name evidence="3" type="ORF">K460DRAFT_283144</name>
</gene>
<proteinExistence type="predicted"/>
<comment type="caution">
    <text evidence="3">The sequence shown here is derived from an EMBL/GenBank/DDBJ whole genome shotgun (WGS) entry which is preliminary data.</text>
</comment>
<dbReference type="Proteomes" id="UP000800039">
    <property type="component" value="Unassembled WGS sequence"/>
</dbReference>
<reference evidence="3" key="1">
    <citation type="submission" date="2020-01" db="EMBL/GenBank/DDBJ databases">
        <authorList>
            <consortium name="DOE Joint Genome Institute"/>
            <person name="Haridas S."/>
            <person name="Albert R."/>
            <person name="Binder M."/>
            <person name="Bloem J."/>
            <person name="Labutti K."/>
            <person name="Salamov A."/>
            <person name="Andreopoulos B."/>
            <person name="Baker S.E."/>
            <person name="Barry K."/>
            <person name="Bills G."/>
            <person name="Bluhm B.H."/>
            <person name="Cannon C."/>
            <person name="Castanera R."/>
            <person name="Culley D.E."/>
            <person name="Daum C."/>
            <person name="Ezra D."/>
            <person name="Gonzalez J.B."/>
            <person name="Henrissat B."/>
            <person name="Kuo A."/>
            <person name="Liang C."/>
            <person name="Lipzen A."/>
            <person name="Lutzoni F."/>
            <person name="Magnuson J."/>
            <person name="Mondo S."/>
            <person name="Nolan M."/>
            <person name="Ohm R."/>
            <person name="Pangilinan J."/>
            <person name="Park H.-J."/>
            <person name="Ramirez L."/>
            <person name="Alfaro M."/>
            <person name="Sun H."/>
            <person name="Tritt A."/>
            <person name="Yoshinaga Y."/>
            <person name="Zwiers L.-H."/>
            <person name="Turgeon B.G."/>
            <person name="Goodwin S.B."/>
            <person name="Spatafora J.W."/>
            <person name="Crous P.W."/>
            <person name="Grigoriev I.V."/>
        </authorList>
    </citation>
    <scope>NUCLEOTIDE SEQUENCE</scope>
    <source>
        <strain evidence="3">CBS 394.84</strain>
    </source>
</reference>
<organism evidence="3 4">
    <name type="scientific">Cucurbitaria berberidis CBS 394.84</name>
    <dbReference type="NCBI Taxonomy" id="1168544"/>
    <lineage>
        <taxon>Eukaryota</taxon>
        <taxon>Fungi</taxon>
        <taxon>Dikarya</taxon>
        <taxon>Ascomycota</taxon>
        <taxon>Pezizomycotina</taxon>
        <taxon>Dothideomycetes</taxon>
        <taxon>Pleosporomycetidae</taxon>
        <taxon>Pleosporales</taxon>
        <taxon>Pleosporineae</taxon>
        <taxon>Cucurbitariaceae</taxon>
        <taxon>Cucurbitaria</taxon>
    </lineage>
</organism>
<feature type="compositionally biased region" description="Low complexity" evidence="1">
    <location>
        <begin position="159"/>
        <end position="226"/>
    </location>
</feature>
<feature type="region of interest" description="Disordered" evidence="1">
    <location>
        <begin position="100"/>
        <end position="245"/>
    </location>
</feature>
<feature type="chain" id="PRO_5040315883" evidence="2">
    <location>
        <begin position="18"/>
        <end position="260"/>
    </location>
</feature>
<dbReference type="EMBL" id="ML976616">
    <property type="protein sequence ID" value="KAF1846055.1"/>
    <property type="molecule type" value="Genomic_DNA"/>
</dbReference>
<keyword evidence="2" id="KW-0732">Signal</keyword>
<dbReference type="RefSeq" id="XP_040788618.1">
    <property type="nucleotide sequence ID" value="XM_040928632.1"/>
</dbReference>